<sequence length="225" mass="24349">MAGVDLLFGPMLVGVLLNMLLYGVMVTQIFTYYQRYSNDFAWIRYFVLYLFIVETAVVVVEVGIVYQPLIIENGTTEALVFFPKLLAGDSLLITIVSVPIQIFTACRIKVITQSYILPAFIGLLSIASFSGGLLVSVLVMLHSQFRDFAKFENAAIVWLVCSAACDVLIAAGLAHALYSRKTGVGAIDGQITRIVRLSVETGSLTAAAALADVALSLLFPVQTSP</sequence>
<keyword evidence="1" id="KW-1133">Transmembrane helix</keyword>
<evidence type="ECO:0000313" key="3">
    <source>
        <dbReference type="EMBL" id="KAJ7229986.1"/>
    </source>
</evidence>
<dbReference type="AlphaFoldDB" id="A0AAD7E627"/>
<dbReference type="Pfam" id="PF20152">
    <property type="entry name" value="DUF6534"/>
    <property type="match status" value="1"/>
</dbReference>
<name>A0AAD7E627_9AGAR</name>
<dbReference type="Proteomes" id="UP001219525">
    <property type="component" value="Unassembled WGS sequence"/>
</dbReference>
<feature type="transmembrane region" description="Helical" evidence="1">
    <location>
        <begin position="45"/>
        <end position="66"/>
    </location>
</feature>
<feature type="transmembrane region" description="Helical" evidence="1">
    <location>
        <begin position="115"/>
        <end position="143"/>
    </location>
</feature>
<organism evidence="3 4">
    <name type="scientific">Mycena pura</name>
    <dbReference type="NCBI Taxonomy" id="153505"/>
    <lineage>
        <taxon>Eukaryota</taxon>
        <taxon>Fungi</taxon>
        <taxon>Dikarya</taxon>
        <taxon>Basidiomycota</taxon>
        <taxon>Agaricomycotina</taxon>
        <taxon>Agaricomycetes</taxon>
        <taxon>Agaricomycetidae</taxon>
        <taxon>Agaricales</taxon>
        <taxon>Marasmiineae</taxon>
        <taxon>Mycenaceae</taxon>
        <taxon>Mycena</taxon>
    </lineage>
</organism>
<feature type="transmembrane region" description="Helical" evidence="1">
    <location>
        <begin position="199"/>
        <end position="219"/>
    </location>
</feature>
<proteinExistence type="predicted"/>
<protein>
    <recommendedName>
        <fullName evidence="2">DUF6534 domain-containing protein</fullName>
    </recommendedName>
</protein>
<dbReference type="InterPro" id="IPR045339">
    <property type="entry name" value="DUF6534"/>
</dbReference>
<feature type="transmembrane region" description="Helical" evidence="1">
    <location>
        <begin position="78"/>
        <end position="103"/>
    </location>
</feature>
<feature type="transmembrane region" description="Helical" evidence="1">
    <location>
        <begin position="155"/>
        <end position="178"/>
    </location>
</feature>
<evidence type="ECO:0000259" key="2">
    <source>
        <dbReference type="Pfam" id="PF20152"/>
    </source>
</evidence>
<dbReference type="PANTHER" id="PTHR40465:SF1">
    <property type="entry name" value="DUF6534 DOMAIN-CONTAINING PROTEIN"/>
    <property type="match status" value="1"/>
</dbReference>
<comment type="caution">
    <text evidence="3">The sequence shown here is derived from an EMBL/GenBank/DDBJ whole genome shotgun (WGS) entry which is preliminary data.</text>
</comment>
<keyword evidence="1" id="KW-0472">Membrane</keyword>
<evidence type="ECO:0000313" key="4">
    <source>
        <dbReference type="Proteomes" id="UP001219525"/>
    </source>
</evidence>
<dbReference type="PANTHER" id="PTHR40465">
    <property type="entry name" value="CHROMOSOME 1, WHOLE GENOME SHOTGUN SEQUENCE"/>
    <property type="match status" value="1"/>
</dbReference>
<feature type="domain" description="DUF6534" evidence="2">
    <location>
        <begin position="162"/>
        <end position="214"/>
    </location>
</feature>
<keyword evidence="4" id="KW-1185">Reference proteome</keyword>
<reference evidence="3" key="1">
    <citation type="submission" date="2023-03" db="EMBL/GenBank/DDBJ databases">
        <title>Massive genome expansion in bonnet fungi (Mycena s.s.) driven by repeated elements and novel gene families across ecological guilds.</title>
        <authorList>
            <consortium name="Lawrence Berkeley National Laboratory"/>
            <person name="Harder C.B."/>
            <person name="Miyauchi S."/>
            <person name="Viragh M."/>
            <person name="Kuo A."/>
            <person name="Thoen E."/>
            <person name="Andreopoulos B."/>
            <person name="Lu D."/>
            <person name="Skrede I."/>
            <person name="Drula E."/>
            <person name="Henrissat B."/>
            <person name="Morin E."/>
            <person name="Kohler A."/>
            <person name="Barry K."/>
            <person name="LaButti K."/>
            <person name="Morin E."/>
            <person name="Salamov A."/>
            <person name="Lipzen A."/>
            <person name="Mereny Z."/>
            <person name="Hegedus B."/>
            <person name="Baldrian P."/>
            <person name="Stursova M."/>
            <person name="Weitz H."/>
            <person name="Taylor A."/>
            <person name="Grigoriev I.V."/>
            <person name="Nagy L.G."/>
            <person name="Martin F."/>
            <person name="Kauserud H."/>
        </authorList>
    </citation>
    <scope>NUCLEOTIDE SEQUENCE</scope>
    <source>
        <strain evidence="3">9144</strain>
    </source>
</reference>
<evidence type="ECO:0000256" key="1">
    <source>
        <dbReference type="SAM" id="Phobius"/>
    </source>
</evidence>
<gene>
    <name evidence="3" type="ORF">GGX14DRAFT_1236</name>
</gene>
<keyword evidence="1" id="KW-0812">Transmembrane</keyword>
<feature type="transmembrane region" description="Helical" evidence="1">
    <location>
        <begin position="6"/>
        <end position="33"/>
    </location>
</feature>
<accession>A0AAD7E627</accession>
<dbReference type="EMBL" id="JARJCW010000001">
    <property type="protein sequence ID" value="KAJ7229986.1"/>
    <property type="molecule type" value="Genomic_DNA"/>
</dbReference>